<evidence type="ECO:0000256" key="1">
    <source>
        <dbReference type="SAM" id="Phobius"/>
    </source>
</evidence>
<reference evidence="2 3" key="1">
    <citation type="journal article" date="2016" name="Nat. Commun.">
        <title>Thousands of microbial genomes shed light on interconnected biogeochemical processes in an aquifer system.</title>
        <authorList>
            <person name="Anantharaman K."/>
            <person name="Brown C.T."/>
            <person name="Hug L.A."/>
            <person name="Sharon I."/>
            <person name="Castelle C.J."/>
            <person name="Probst A.J."/>
            <person name="Thomas B.C."/>
            <person name="Singh A."/>
            <person name="Wilkins M.J."/>
            <person name="Karaoz U."/>
            <person name="Brodie E.L."/>
            <person name="Williams K.H."/>
            <person name="Hubbard S.S."/>
            <person name="Banfield J.F."/>
        </authorList>
    </citation>
    <scope>NUCLEOTIDE SEQUENCE [LARGE SCALE GENOMIC DNA]</scope>
</reference>
<proteinExistence type="predicted"/>
<dbReference type="AlphaFoldDB" id="A0A1F5FHZ7"/>
<accession>A0A1F5FHZ7</accession>
<keyword evidence="1" id="KW-0472">Membrane</keyword>
<dbReference type="Proteomes" id="UP000177187">
    <property type="component" value="Unassembled WGS sequence"/>
</dbReference>
<dbReference type="STRING" id="1817816.A2Y64_08490"/>
<keyword evidence="1" id="KW-1133">Transmembrane helix</keyword>
<sequence length="354" mass="38100">MAKTLKIFKRKAKEPPKDKPFFPDFAMFELLVGLILVVLLVVAALIWPGVAGPAADPSGEGRPESFIFHSLGVLPGWLVAVGIGLAVGFVILLFFIPRLDPGDRRTVKAKRVTAVLGGLFILGWLGLYAAYGFFAVPQGSNNTPGAEWGLCYRCHGYWDGPRNPLGVAAHGAVPDANCMTCHLDHPKLVNYYWHAEERVSPEGETTPAGLFPGTHRCSDCHNPHAPKADAVTPGDTRMEMMRAGGDRYVFPYRRTPSAEVHPSLPMSTCYRCHEFGFQRGGASEVLAEYPDMGLVGEHPPLGGRDCLVCHEAVTETGVGGINCLFTNADGDVHGLYGVQGSDCTACHSVTTPGE</sequence>
<feature type="transmembrane region" description="Helical" evidence="1">
    <location>
        <begin position="115"/>
        <end position="134"/>
    </location>
</feature>
<evidence type="ECO:0000313" key="3">
    <source>
        <dbReference type="Proteomes" id="UP000177187"/>
    </source>
</evidence>
<evidence type="ECO:0000313" key="2">
    <source>
        <dbReference type="EMBL" id="OGD79164.1"/>
    </source>
</evidence>
<dbReference type="EMBL" id="MFAF01000015">
    <property type="protein sequence ID" value="OGD79164.1"/>
    <property type="molecule type" value="Genomic_DNA"/>
</dbReference>
<dbReference type="InterPro" id="IPR027387">
    <property type="entry name" value="Cytb/b6-like_sf"/>
</dbReference>
<feature type="transmembrane region" description="Helical" evidence="1">
    <location>
        <begin position="67"/>
        <end position="95"/>
    </location>
</feature>
<dbReference type="Gene3D" id="1.20.810.10">
    <property type="entry name" value="Cytochrome Bc1 Complex, Chain C"/>
    <property type="match status" value="1"/>
</dbReference>
<keyword evidence="1" id="KW-0812">Transmembrane</keyword>
<gene>
    <name evidence="2" type="ORF">A2Y64_08490</name>
</gene>
<protein>
    <submittedName>
        <fullName evidence="2">Uncharacterized protein</fullName>
    </submittedName>
</protein>
<dbReference type="SUPFAM" id="SSF48695">
    <property type="entry name" value="Multiheme cytochromes"/>
    <property type="match status" value="1"/>
</dbReference>
<dbReference type="InterPro" id="IPR036280">
    <property type="entry name" value="Multihaem_cyt_sf"/>
</dbReference>
<organism evidence="2 3">
    <name type="scientific">Candidatus Coatesbacteria bacterium RBG_13_66_14</name>
    <dbReference type="NCBI Taxonomy" id="1817816"/>
    <lineage>
        <taxon>Bacteria</taxon>
        <taxon>Candidatus Coatesiibacteriota</taxon>
    </lineage>
</organism>
<feature type="transmembrane region" description="Helical" evidence="1">
    <location>
        <begin position="21"/>
        <end position="47"/>
    </location>
</feature>
<comment type="caution">
    <text evidence="2">The sequence shown here is derived from an EMBL/GenBank/DDBJ whole genome shotgun (WGS) entry which is preliminary data.</text>
</comment>
<name>A0A1F5FHZ7_9BACT</name>
<dbReference type="Gene3D" id="1.10.1130.10">
    <property type="entry name" value="Flavocytochrome C3, Chain A"/>
    <property type="match status" value="1"/>
</dbReference>